<name>A0ABR2J2M1_9EUKA</name>
<comment type="caution">
    <text evidence="2">The sequence shown here is derived from an EMBL/GenBank/DDBJ whole genome shotgun (WGS) entry which is preliminary data.</text>
</comment>
<accession>A0ABR2J2M1</accession>
<protein>
    <submittedName>
        <fullName evidence="2">Uncharacterized protein</fullName>
    </submittedName>
</protein>
<evidence type="ECO:0000313" key="3">
    <source>
        <dbReference type="Proteomes" id="UP001470230"/>
    </source>
</evidence>
<dbReference type="EMBL" id="JAPFFF010000013">
    <property type="protein sequence ID" value="KAK8872119.1"/>
    <property type="molecule type" value="Genomic_DNA"/>
</dbReference>
<evidence type="ECO:0000256" key="1">
    <source>
        <dbReference type="ARBA" id="ARBA00038101"/>
    </source>
</evidence>
<dbReference type="InterPro" id="IPR011990">
    <property type="entry name" value="TPR-like_helical_dom_sf"/>
</dbReference>
<dbReference type="SUPFAM" id="SSF81901">
    <property type="entry name" value="HCP-like"/>
    <property type="match status" value="1"/>
</dbReference>
<dbReference type="Proteomes" id="UP001470230">
    <property type="component" value="Unassembled WGS sequence"/>
</dbReference>
<dbReference type="PANTHER" id="PTHR11102">
    <property type="entry name" value="SEL-1-LIKE PROTEIN"/>
    <property type="match status" value="1"/>
</dbReference>
<proteinExistence type="inferred from homology"/>
<dbReference type="InterPro" id="IPR006597">
    <property type="entry name" value="Sel1-like"/>
</dbReference>
<dbReference type="PANTHER" id="PTHR11102:SF160">
    <property type="entry name" value="ERAD-ASSOCIATED E3 UBIQUITIN-PROTEIN LIGASE COMPONENT HRD3"/>
    <property type="match status" value="1"/>
</dbReference>
<reference evidence="2 3" key="1">
    <citation type="submission" date="2024-04" db="EMBL/GenBank/DDBJ databases">
        <title>Tritrichomonas musculus Genome.</title>
        <authorList>
            <person name="Alves-Ferreira E."/>
            <person name="Grigg M."/>
            <person name="Lorenzi H."/>
            <person name="Galac M."/>
        </authorList>
    </citation>
    <scope>NUCLEOTIDE SEQUENCE [LARGE SCALE GENOMIC DNA]</scope>
    <source>
        <strain evidence="2 3">EAF2021</strain>
    </source>
</reference>
<comment type="similarity">
    <text evidence="1">Belongs to the sel-1 family.</text>
</comment>
<gene>
    <name evidence="2" type="ORF">M9Y10_007878</name>
</gene>
<dbReference type="Gene3D" id="1.25.40.10">
    <property type="entry name" value="Tetratricopeptide repeat domain"/>
    <property type="match status" value="1"/>
</dbReference>
<keyword evidence="3" id="KW-1185">Reference proteome</keyword>
<evidence type="ECO:0000313" key="2">
    <source>
        <dbReference type="EMBL" id="KAK8872119.1"/>
    </source>
</evidence>
<sequence length="241" mass="27975">MISIRPHSFFPKGFILNPNNVNSSLNQSMSYNSNDVSFCGSFFGSLKQNFLQINRMNHHCNEFTRIQRESKKIFELGLQFYEGKRYKKDHEKAFQYFLLAANKGNVEAQFSVGIFYYCGLGMNHPNKYKSFNYFKMAANKNHPKAQYCYAMCLAKGEGIRTNLPKAIRYFRLSAENGYDEGQYCYGRCLFNGFEIKQDFKQASILFKKSLDQGNPKAEFFYDLCSNPSVNANKYKSCYKIA</sequence>
<organism evidence="2 3">
    <name type="scientific">Tritrichomonas musculus</name>
    <dbReference type="NCBI Taxonomy" id="1915356"/>
    <lineage>
        <taxon>Eukaryota</taxon>
        <taxon>Metamonada</taxon>
        <taxon>Parabasalia</taxon>
        <taxon>Tritrichomonadida</taxon>
        <taxon>Tritrichomonadidae</taxon>
        <taxon>Tritrichomonas</taxon>
    </lineage>
</organism>
<dbReference type="SMART" id="SM00671">
    <property type="entry name" value="SEL1"/>
    <property type="match status" value="4"/>
</dbReference>
<dbReference type="Pfam" id="PF08238">
    <property type="entry name" value="Sel1"/>
    <property type="match status" value="4"/>
</dbReference>
<dbReference type="InterPro" id="IPR050767">
    <property type="entry name" value="Sel1_AlgK"/>
</dbReference>